<dbReference type="Proteomes" id="UP000468735">
    <property type="component" value="Unassembled WGS sequence"/>
</dbReference>
<organism evidence="3 4">
    <name type="scientific">Actinomadura rudentiformis</name>
    <dbReference type="NCBI Taxonomy" id="359158"/>
    <lineage>
        <taxon>Bacteria</taxon>
        <taxon>Bacillati</taxon>
        <taxon>Actinomycetota</taxon>
        <taxon>Actinomycetes</taxon>
        <taxon>Streptosporangiales</taxon>
        <taxon>Thermomonosporaceae</taxon>
        <taxon>Actinomadura</taxon>
    </lineage>
</organism>
<evidence type="ECO:0000313" key="3">
    <source>
        <dbReference type="EMBL" id="KAB2350276.1"/>
    </source>
</evidence>
<evidence type="ECO:0000256" key="1">
    <source>
        <dbReference type="SAM" id="MobiDB-lite"/>
    </source>
</evidence>
<accession>A0A6H9Z8Q7</accession>
<feature type="region of interest" description="Disordered" evidence="1">
    <location>
        <begin position="1"/>
        <end position="20"/>
    </location>
</feature>
<keyword evidence="4" id="KW-1185">Reference proteome</keyword>
<proteinExistence type="predicted"/>
<evidence type="ECO:0000313" key="4">
    <source>
        <dbReference type="Proteomes" id="UP000468735"/>
    </source>
</evidence>
<reference evidence="3 4" key="1">
    <citation type="submission" date="2019-09" db="EMBL/GenBank/DDBJ databases">
        <title>Actinomadura physcomitrii sp. nov., a novel actinomycete isolated from moss [Physcomitrium sphaericum (Ludw) Fuernr].</title>
        <authorList>
            <person name="Zhuang X."/>
            <person name="Liu C."/>
        </authorList>
    </citation>
    <scope>NUCLEOTIDE SEQUENCE [LARGE SCALE GENOMIC DNA]</scope>
    <source>
        <strain evidence="3 4">HMC1</strain>
    </source>
</reference>
<name>A0A6H9Z8Q7_9ACTN</name>
<evidence type="ECO:0000259" key="2">
    <source>
        <dbReference type="Pfam" id="PF04149"/>
    </source>
</evidence>
<gene>
    <name evidence="3" type="ORF">F8566_10870</name>
</gene>
<dbReference type="EMBL" id="WBMT01000004">
    <property type="protein sequence ID" value="KAB2350276.1"/>
    <property type="molecule type" value="Genomic_DNA"/>
</dbReference>
<dbReference type="OrthoDB" id="3431580at2"/>
<dbReference type="AlphaFoldDB" id="A0A6H9Z8Q7"/>
<dbReference type="InterPro" id="IPR007278">
    <property type="entry name" value="DUF397"/>
</dbReference>
<dbReference type="Pfam" id="PF04149">
    <property type="entry name" value="DUF397"/>
    <property type="match status" value="1"/>
</dbReference>
<comment type="caution">
    <text evidence="3">The sequence shown here is derived from an EMBL/GenBank/DDBJ whole genome shotgun (WGS) entry which is preliminary data.</text>
</comment>
<sequence length="65" mass="7018">MNAPVRVWRKSSHSSTQGGDCVEVANLGGNIGLRDSKAPEDGHVTIPVESFAALMTRVKRNELNL</sequence>
<feature type="domain" description="DUF397" evidence="2">
    <location>
        <begin position="7"/>
        <end position="59"/>
    </location>
</feature>
<protein>
    <submittedName>
        <fullName evidence="3">DUF397 domain-containing protein</fullName>
    </submittedName>
</protein>
<dbReference type="RefSeq" id="WP_151560024.1">
    <property type="nucleotide sequence ID" value="NZ_WBMT01000004.1"/>
</dbReference>